<reference evidence="3 4" key="1">
    <citation type="submission" date="2019-04" db="EMBL/GenBank/DDBJ databases">
        <title>Friends and foes A comparative genomics study of 23 Aspergillus species from section Flavi.</title>
        <authorList>
            <consortium name="DOE Joint Genome Institute"/>
            <person name="Kjaerbolling I."/>
            <person name="Vesth T."/>
            <person name="Frisvad J.C."/>
            <person name="Nybo J.L."/>
            <person name="Theobald S."/>
            <person name="Kildgaard S."/>
            <person name="Isbrandt T."/>
            <person name="Kuo A."/>
            <person name="Sato A."/>
            <person name="Lyhne E.K."/>
            <person name="Kogle M.E."/>
            <person name="Wiebenga A."/>
            <person name="Kun R.S."/>
            <person name="Lubbers R.J."/>
            <person name="Makela M.R."/>
            <person name="Barry K."/>
            <person name="Chovatia M."/>
            <person name="Clum A."/>
            <person name="Daum C."/>
            <person name="Haridas S."/>
            <person name="He G."/>
            <person name="LaButti K."/>
            <person name="Lipzen A."/>
            <person name="Mondo S."/>
            <person name="Riley R."/>
            <person name="Salamov A."/>
            <person name="Simmons B.A."/>
            <person name="Magnuson J.K."/>
            <person name="Henrissat B."/>
            <person name="Mortensen U.H."/>
            <person name="Larsen T.O."/>
            <person name="Devries R.P."/>
            <person name="Grigoriev I.V."/>
            <person name="Machida M."/>
            <person name="Baker S.E."/>
            <person name="Andersen M.R."/>
        </authorList>
    </citation>
    <scope>NUCLEOTIDE SEQUENCE [LARGE SCALE GENOMIC DNA]</scope>
    <source>
        <strain evidence="3 4">CBS 151.66</strain>
    </source>
</reference>
<organism evidence="3 4">
    <name type="scientific">Aspergillus leporis</name>
    <dbReference type="NCBI Taxonomy" id="41062"/>
    <lineage>
        <taxon>Eukaryota</taxon>
        <taxon>Fungi</taxon>
        <taxon>Dikarya</taxon>
        <taxon>Ascomycota</taxon>
        <taxon>Pezizomycotina</taxon>
        <taxon>Eurotiomycetes</taxon>
        <taxon>Eurotiomycetidae</taxon>
        <taxon>Eurotiales</taxon>
        <taxon>Aspergillaceae</taxon>
        <taxon>Aspergillus</taxon>
        <taxon>Aspergillus subgen. Circumdati</taxon>
    </lineage>
</organism>
<feature type="domain" description="Ketopantoate reductase N-terminal" evidence="1">
    <location>
        <begin position="9"/>
        <end position="117"/>
    </location>
</feature>
<dbReference type="InterPro" id="IPR013328">
    <property type="entry name" value="6PGD_dom2"/>
</dbReference>
<evidence type="ECO:0000259" key="1">
    <source>
        <dbReference type="Pfam" id="PF02558"/>
    </source>
</evidence>
<dbReference type="PANTHER" id="PTHR21708">
    <property type="entry name" value="PROBABLE 2-DEHYDROPANTOATE 2-REDUCTASE"/>
    <property type="match status" value="1"/>
</dbReference>
<dbReference type="Gene3D" id="1.10.1040.10">
    <property type="entry name" value="N-(1-d-carboxylethyl)-l-norvaline Dehydrogenase, domain 2"/>
    <property type="match status" value="1"/>
</dbReference>
<dbReference type="GO" id="GO:0005737">
    <property type="term" value="C:cytoplasm"/>
    <property type="evidence" value="ECO:0007669"/>
    <property type="project" value="TreeGrafter"/>
</dbReference>
<dbReference type="OrthoDB" id="3609at2759"/>
<dbReference type="PANTHER" id="PTHR21708:SF30">
    <property type="entry name" value="2-DEHYDROPANTOATE 2-REDUCTASE-RELATED"/>
    <property type="match status" value="1"/>
</dbReference>
<feature type="domain" description="Ketopantoate reductase C-terminal" evidence="2">
    <location>
        <begin position="163"/>
        <end position="275"/>
    </location>
</feature>
<evidence type="ECO:0000259" key="2">
    <source>
        <dbReference type="Pfam" id="PF08546"/>
    </source>
</evidence>
<dbReference type="EMBL" id="ML732253">
    <property type="protein sequence ID" value="KAB8072213.1"/>
    <property type="molecule type" value="Genomic_DNA"/>
</dbReference>
<gene>
    <name evidence="3" type="ORF">BDV29DRAFT_192722</name>
</gene>
<evidence type="ECO:0000313" key="3">
    <source>
        <dbReference type="EMBL" id="KAB8072213.1"/>
    </source>
</evidence>
<evidence type="ECO:0000313" key="4">
    <source>
        <dbReference type="Proteomes" id="UP000326565"/>
    </source>
</evidence>
<dbReference type="Proteomes" id="UP000326565">
    <property type="component" value="Unassembled WGS sequence"/>
</dbReference>
<accession>A0A5N5WUK9</accession>
<dbReference type="SUPFAM" id="SSF48179">
    <property type="entry name" value="6-phosphogluconate dehydrogenase C-terminal domain-like"/>
    <property type="match status" value="1"/>
</dbReference>
<name>A0A5N5WUK9_9EURO</name>
<proteinExistence type="predicted"/>
<dbReference type="Pfam" id="PF02558">
    <property type="entry name" value="ApbA"/>
    <property type="match status" value="1"/>
</dbReference>
<dbReference type="InterPro" id="IPR013332">
    <property type="entry name" value="KPR_N"/>
</dbReference>
<sequence length="297" mass="31584">MTPDPRANILLIGCGGAGAIAALNLEAGGLAQVTAILRSNYQATSVTNYIPTATPTTKYVYIICTTKVIPDNLPTTADLIKQAITPHHTVIVLIQNGLNIENPYLTAYPTNIILSGINAEDNLVIGAFRNPNLDPAVEQAAATRFVAMYSAAGKTKCILEPDVAYSRWRKLIFNACLNSICALTGLDTGRIRLAGDAFGLRRGSMGVHLPGGVCEEVIGAYPVTMYLPPSMLEDVRKGNLIEVESLVGEPLRVGRANGVAMPTLAVLYNLLKGVQWRTKEEKGFIGIPANGGVVANP</sequence>
<dbReference type="InterPro" id="IPR051402">
    <property type="entry name" value="KPR-Related"/>
</dbReference>
<dbReference type="InterPro" id="IPR013752">
    <property type="entry name" value="KPA_reductase"/>
</dbReference>
<dbReference type="Gene3D" id="3.40.50.720">
    <property type="entry name" value="NAD(P)-binding Rossmann-like Domain"/>
    <property type="match status" value="1"/>
</dbReference>
<dbReference type="Pfam" id="PF08546">
    <property type="entry name" value="ApbA_C"/>
    <property type="match status" value="1"/>
</dbReference>
<keyword evidence="4" id="KW-1185">Reference proteome</keyword>
<dbReference type="AlphaFoldDB" id="A0A5N5WUK9"/>
<protein>
    <submittedName>
        <fullName evidence="3">6-phosphogluconate dehydrogenase</fullName>
    </submittedName>
</protein>
<dbReference type="InterPro" id="IPR008927">
    <property type="entry name" value="6-PGluconate_DH-like_C_sf"/>
</dbReference>
<dbReference type="FunFam" id="1.10.1040.10:FF:000017">
    <property type="entry name" value="2-dehydropantoate 2-reductase"/>
    <property type="match status" value="1"/>
</dbReference>